<dbReference type="GO" id="GO:0051301">
    <property type="term" value="P:cell division"/>
    <property type="evidence" value="ECO:0007669"/>
    <property type="project" value="UniProtKB-KW"/>
</dbReference>
<dbReference type="Proteomes" id="UP000188604">
    <property type="component" value="Chromosome"/>
</dbReference>
<gene>
    <name evidence="1" type="ORF">A0U93_12640</name>
</gene>
<keyword evidence="1" id="KW-0131">Cell cycle</keyword>
<reference evidence="1 2" key="1">
    <citation type="submission" date="2016-03" db="EMBL/GenBank/DDBJ databases">
        <title>Acetic acid bacteria sequencing.</title>
        <authorList>
            <person name="Brandt J."/>
            <person name="Jakob F."/>
            <person name="Vogel R.F."/>
        </authorList>
    </citation>
    <scope>NUCLEOTIDE SEQUENCE [LARGE SCALE GENOMIC DNA]</scope>
    <source>
        <strain evidence="1 2">NBRC 101099</strain>
    </source>
</reference>
<dbReference type="STRING" id="320497.A0U93_12640"/>
<dbReference type="SUPFAM" id="SSF102829">
    <property type="entry name" value="Cell division protein ZapA-like"/>
    <property type="match status" value="1"/>
</dbReference>
<dbReference type="AlphaFoldDB" id="A0A1U9KS82"/>
<evidence type="ECO:0000313" key="1">
    <source>
        <dbReference type="EMBL" id="AQS88635.1"/>
    </source>
</evidence>
<evidence type="ECO:0000313" key="2">
    <source>
        <dbReference type="Proteomes" id="UP000188604"/>
    </source>
</evidence>
<protein>
    <submittedName>
        <fullName evidence="1">Cell division protein ZapA</fullName>
    </submittedName>
</protein>
<proteinExistence type="predicted"/>
<dbReference type="Gene3D" id="3.30.160.880">
    <property type="entry name" value="Cell division protein ZapA protomer, N-terminal domain"/>
    <property type="match status" value="1"/>
</dbReference>
<dbReference type="Pfam" id="PF05164">
    <property type="entry name" value="ZapA"/>
    <property type="match status" value="1"/>
</dbReference>
<organism evidence="1 2">
    <name type="scientific">Neoasaia chiangmaiensis</name>
    <dbReference type="NCBI Taxonomy" id="320497"/>
    <lineage>
        <taxon>Bacteria</taxon>
        <taxon>Pseudomonadati</taxon>
        <taxon>Pseudomonadota</taxon>
        <taxon>Alphaproteobacteria</taxon>
        <taxon>Acetobacterales</taxon>
        <taxon>Acetobacteraceae</taxon>
        <taxon>Neoasaia</taxon>
    </lineage>
</organism>
<dbReference type="RefSeq" id="WP_077807675.1">
    <property type="nucleotide sequence ID" value="NZ_BJXS01000006.1"/>
</dbReference>
<keyword evidence="1" id="KW-0132">Cell division</keyword>
<dbReference type="EMBL" id="CP014691">
    <property type="protein sequence ID" value="AQS88635.1"/>
    <property type="molecule type" value="Genomic_DNA"/>
</dbReference>
<accession>A0A1U9KS82</accession>
<dbReference type="InterPro" id="IPR007838">
    <property type="entry name" value="Cell_div_ZapA-like"/>
</dbReference>
<keyword evidence="2" id="KW-1185">Reference proteome</keyword>
<dbReference type="OrthoDB" id="9797575at2"/>
<dbReference type="InterPro" id="IPR042233">
    <property type="entry name" value="Cell_div_ZapA_N"/>
</dbReference>
<dbReference type="KEGG" id="nch:A0U93_12640"/>
<sequence length="113" mass="12418">MAQVSVRLNGYVYSVGCRDGEEQHLLAMAAQVERRIERVRALGSQSGESRMLVLAALLMADEIHDLSDAKLPSGATETLARAEQAVRENDRRRDQLALLVERAEGIANELEAS</sequence>
<name>A0A1U9KS82_9PROT</name>
<dbReference type="InterPro" id="IPR036192">
    <property type="entry name" value="Cell_div_ZapA-like_sf"/>
</dbReference>